<accession>A0A1H2H3D8</accession>
<evidence type="ECO:0000259" key="3">
    <source>
        <dbReference type="PROSITE" id="PS50883"/>
    </source>
</evidence>
<proteinExistence type="predicted"/>
<dbReference type="SMART" id="SM00267">
    <property type="entry name" value="GGDEF"/>
    <property type="match status" value="1"/>
</dbReference>
<dbReference type="OrthoDB" id="7052318at2"/>
<dbReference type="SUPFAM" id="SSF52172">
    <property type="entry name" value="CheY-like"/>
    <property type="match status" value="1"/>
</dbReference>
<dbReference type="RefSeq" id="WP_090196372.1">
    <property type="nucleotide sequence ID" value="NZ_LT629785.1"/>
</dbReference>
<feature type="domain" description="EAL" evidence="3">
    <location>
        <begin position="433"/>
        <end position="684"/>
    </location>
</feature>
<dbReference type="InterPro" id="IPR035965">
    <property type="entry name" value="PAS-like_dom_sf"/>
</dbReference>
<dbReference type="NCBIfam" id="TIGR00229">
    <property type="entry name" value="sensory_box"/>
    <property type="match status" value="1"/>
</dbReference>
<dbReference type="Pfam" id="PF00990">
    <property type="entry name" value="GGDEF"/>
    <property type="match status" value="1"/>
</dbReference>
<dbReference type="InterPro" id="IPR035919">
    <property type="entry name" value="EAL_sf"/>
</dbReference>
<protein>
    <submittedName>
        <fullName evidence="5">PAS domain S-box-containing protein/diguanylate cyclase (GGDEF) domain-containing protein</fullName>
    </submittedName>
</protein>
<dbReference type="Gene3D" id="3.30.450.20">
    <property type="entry name" value="PAS domain"/>
    <property type="match status" value="1"/>
</dbReference>
<dbReference type="Pfam" id="PF00563">
    <property type="entry name" value="EAL"/>
    <property type="match status" value="1"/>
</dbReference>
<evidence type="ECO:0000259" key="2">
    <source>
        <dbReference type="PROSITE" id="PS50110"/>
    </source>
</evidence>
<name>A0A1H2H3D8_9PSED</name>
<dbReference type="NCBIfam" id="TIGR00254">
    <property type="entry name" value="GGDEF"/>
    <property type="match status" value="1"/>
</dbReference>
<keyword evidence="6" id="KW-1185">Reference proteome</keyword>
<dbReference type="CDD" id="cd01949">
    <property type="entry name" value="GGDEF"/>
    <property type="match status" value="1"/>
</dbReference>
<dbReference type="CDD" id="cd01948">
    <property type="entry name" value="EAL"/>
    <property type="match status" value="1"/>
</dbReference>
<reference evidence="6" key="1">
    <citation type="submission" date="2016-10" db="EMBL/GenBank/DDBJ databases">
        <authorList>
            <person name="Varghese N."/>
            <person name="Submissions S."/>
        </authorList>
    </citation>
    <scope>NUCLEOTIDE SEQUENCE [LARGE SCALE GENOMIC DNA]</scope>
    <source>
        <strain evidence="6">DSM 17875</strain>
    </source>
</reference>
<dbReference type="SUPFAM" id="SSF55785">
    <property type="entry name" value="PYP-like sensor domain (PAS domain)"/>
    <property type="match status" value="1"/>
</dbReference>
<dbReference type="PANTHER" id="PTHR33121:SF23">
    <property type="entry name" value="CYCLIC DI-GMP PHOSPHODIESTERASE PDEB"/>
    <property type="match status" value="1"/>
</dbReference>
<evidence type="ECO:0000259" key="4">
    <source>
        <dbReference type="PROSITE" id="PS50887"/>
    </source>
</evidence>
<dbReference type="GO" id="GO:0071111">
    <property type="term" value="F:cyclic-guanylate-specific phosphodiesterase activity"/>
    <property type="evidence" value="ECO:0007669"/>
    <property type="project" value="InterPro"/>
</dbReference>
<feature type="domain" description="Response regulatory" evidence="2">
    <location>
        <begin position="9"/>
        <end position="124"/>
    </location>
</feature>
<gene>
    <name evidence="5" type="ORF">SAMN05216296_2729</name>
</gene>
<dbReference type="Gene3D" id="3.30.70.270">
    <property type="match status" value="1"/>
</dbReference>
<dbReference type="PROSITE" id="PS50887">
    <property type="entry name" value="GGDEF"/>
    <property type="match status" value="1"/>
</dbReference>
<dbReference type="Gene3D" id="3.40.50.2300">
    <property type="match status" value="1"/>
</dbReference>
<dbReference type="PROSITE" id="PS50883">
    <property type="entry name" value="EAL"/>
    <property type="match status" value="1"/>
</dbReference>
<comment type="caution">
    <text evidence="1">Lacks conserved residue(s) required for the propagation of feature annotation.</text>
</comment>
<dbReference type="InterPro" id="IPR001789">
    <property type="entry name" value="Sig_transdc_resp-reg_receiver"/>
</dbReference>
<dbReference type="AlphaFoldDB" id="A0A1H2H3D8"/>
<dbReference type="InterPro" id="IPR029787">
    <property type="entry name" value="Nucleotide_cyclase"/>
</dbReference>
<dbReference type="InterPro" id="IPR043128">
    <property type="entry name" value="Rev_trsase/Diguanyl_cyclase"/>
</dbReference>
<dbReference type="InterPro" id="IPR011006">
    <property type="entry name" value="CheY-like_superfamily"/>
</dbReference>
<dbReference type="Proteomes" id="UP000243232">
    <property type="component" value="Chromosome I"/>
</dbReference>
<dbReference type="InterPro" id="IPR000014">
    <property type="entry name" value="PAS"/>
</dbReference>
<dbReference type="InterPro" id="IPR000160">
    <property type="entry name" value="GGDEF_dom"/>
</dbReference>
<dbReference type="Gene3D" id="3.20.20.450">
    <property type="entry name" value="EAL domain"/>
    <property type="match status" value="1"/>
</dbReference>
<dbReference type="InterPro" id="IPR001633">
    <property type="entry name" value="EAL_dom"/>
</dbReference>
<dbReference type="SUPFAM" id="SSF141868">
    <property type="entry name" value="EAL domain-like"/>
    <property type="match status" value="1"/>
</dbReference>
<dbReference type="SUPFAM" id="SSF55073">
    <property type="entry name" value="Nucleotide cyclase"/>
    <property type="match status" value="1"/>
</dbReference>
<dbReference type="GO" id="GO:0000160">
    <property type="term" value="P:phosphorelay signal transduction system"/>
    <property type="evidence" value="ECO:0007669"/>
    <property type="project" value="InterPro"/>
</dbReference>
<organism evidence="5 6">
    <name type="scientific">Pseudomonas pohangensis</name>
    <dbReference type="NCBI Taxonomy" id="364197"/>
    <lineage>
        <taxon>Bacteria</taxon>
        <taxon>Pseudomonadati</taxon>
        <taxon>Pseudomonadota</taxon>
        <taxon>Gammaproteobacteria</taxon>
        <taxon>Pseudomonadales</taxon>
        <taxon>Pseudomonadaceae</taxon>
        <taxon>Pseudomonas</taxon>
    </lineage>
</organism>
<dbReference type="PROSITE" id="PS50110">
    <property type="entry name" value="RESPONSE_REGULATORY"/>
    <property type="match status" value="1"/>
</dbReference>
<dbReference type="PANTHER" id="PTHR33121">
    <property type="entry name" value="CYCLIC DI-GMP PHOSPHODIESTERASE PDEF"/>
    <property type="match status" value="1"/>
</dbReference>
<evidence type="ECO:0000313" key="6">
    <source>
        <dbReference type="Proteomes" id="UP000243232"/>
    </source>
</evidence>
<dbReference type="STRING" id="364197.SAMN05216296_2729"/>
<evidence type="ECO:0000313" key="5">
    <source>
        <dbReference type="EMBL" id="SDU26364.1"/>
    </source>
</evidence>
<dbReference type="EMBL" id="LT629785">
    <property type="protein sequence ID" value="SDU26364.1"/>
    <property type="molecule type" value="Genomic_DNA"/>
</dbReference>
<dbReference type="SMART" id="SM00052">
    <property type="entry name" value="EAL"/>
    <property type="match status" value="1"/>
</dbReference>
<dbReference type="CDD" id="cd00130">
    <property type="entry name" value="PAS"/>
    <property type="match status" value="1"/>
</dbReference>
<evidence type="ECO:0000256" key="1">
    <source>
        <dbReference type="PROSITE-ProRule" id="PRU00169"/>
    </source>
</evidence>
<dbReference type="InterPro" id="IPR050706">
    <property type="entry name" value="Cyclic-di-GMP_PDE-like"/>
</dbReference>
<sequence length="684" mass="75163">MSIDKKTIRLLILEDSQNEAERLVSLFRNSGRSTRVHRLTSAEDLQEVLQQTWDLLIAAPSSENLPPNEAVSIIRRLAKDIPVIQLVDGPDFDAITEAMMLGASSALPQGEDELLVLQANRDLASLEDRRGKRAAEMALREAEKRCQLLLDSSVDAIAYVHDGMHIYANRSYLALFAYEDADELAGVPMIDLVSGKDQTAFKDFMKNYREEDEASDLGFHGTAADGKTFSARMSFSPAAFDGEPCIQVVIRRETSAHGSPVANEDLVTGLFNRHHFIELMDKALDRSVQSGKAASLAFMRVDGQSALLASTGIAGMDLLLADLAKMLREHFPEQVQLARFSDDAFTALIPDQSPEQTEAALRALLKKVETHLFDADGRTVQITLSIGVASLDEQTTRSQEIIDRAHRCADELKEGNALKLFDPADELKAAASRGDMAAMIQHAMDNDQFRLLFQPIVSLHGDGDEQYEVLVRMLSPQGEEVPPNEFIAAANAEGLSEKIDRWVVLNSIKKLTEHRSNGHNTSLFVHLSGASLQDQTLLPWLNLALKAARLPADALIIQLNETDAVQYLKQAKALTQGLAELHCKVSLSQFGCAANPFNTLKHLSVDFVKVDGSYSQDLGNPENLEALKVLLASLHAQAKLTIVPLVETASTMAALWQTGVNYIQGYFLQGPSPKMNYEFSSGDE</sequence>
<feature type="domain" description="GGDEF" evidence="4">
    <location>
        <begin position="292"/>
        <end position="423"/>
    </location>
</feature>